<evidence type="ECO:0000259" key="5">
    <source>
        <dbReference type="Pfam" id="PF02826"/>
    </source>
</evidence>
<dbReference type="Pfam" id="PF00389">
    <property type="entry name" value="2-Hacid_dh"/>
    <property type="match status" value="1"/>
</dbReference>
<dbReference type="PANTHER" id="PTHR10996">
    <property type="entry name" value="2-HYDROXYACID DEHYDROGENASE-RELATED"/>
    <property type="match status" value="1"/>
</dbReference>
<keyword evidence="1 3" id="KW-0560">Oxidoreductase</keyword>
<proteinExistence type="inferred from homology"/>
<dbReference type="PANTHER" id="PTHR10996:SF178">
    <property type="entry name" value="2-HYDROXYACID DEHYDROGENASE YGL185C-RELATED"/>
    <property type="match status" value="1"/>
</dbReference>
<feature type="domain" description="D-isomer specific 2-hydroxyacid dehydrogenase catalytic" evidence="4">
    <location>
        <begin position="28"/>
        <end position="291"/>
    </location>
</feature>
<dbReference type="Gene3D" id="3.40.50.720">
    <property type="entry name" value="NAD(P)-binding Rossmann-like Domain"/>
    <property type="match status" value="2"/>
</dbReference>
<dbReference type="InterPro" id="IPR050223">
    <property type="entry name" value="D-isomer_2-hydroxyacid_DH"/>
</dbReference>
<dbReference type="Pfam" id="PF02826">
    <property type="entry name" value="2-Hacid_dh_C"/>
    <property type="match status" value="1"/>
</dbReference>
<dbReference type="GO" id="GO:0051287">
    <property type="term" value="F:NAD binding"/>
    <property type="evidence" value="ECO:0007669"/>
    <property type="project" value="InterPro"/>
</dbReference>
<dbReference type="AlphaFoldDB" id="A0A2R6A6V7"/>
<organism evidence="6 7">
    <name type="scientific">Candidatus Marsarchaeota G1 archaeon OSP_D</name>
    <dbReference type="NCBI Taxonomy" id="1978155"/>
    <lineage>
        <taxon>Archaea</taxon>
        <taxon>Candidatus Marsarchaeota</taxon>
        <taxon>Candidatus Marsarchaeota group 1</taxon>
    </lineage>
</organism>
<dbReference type="InterPro" id="IPR036291">
    <property type="entry name" value="NAD(P)-bd_dom_sf"/>
</dbReference>
<feature type="domain" description="D-isomer specific 2-hydroxyacid dehydrogenase NAD-binding" evidence="5">
    <location>
        <begin position="102"/>
        <end position="257"/>
    </location>
</feature>
<evidence type="ECO:0000313" key="7">
    <source>
        <dbReference type="Proteomes" id="UP000240880"/>
    </source>
</evidence>
<dbReference type="SUPFAM" id="SSF52283">
    <property type="entry name" value="Formate/glycerate dehydrogenase catalytic domain-like"/>
    <property type="match status" value="1"/>
</dbReference>
<evidence type="ECO:0000256" key="3">
    <source>
        <dbReference type="RuleBase" id="RU003719"/>
    </source>
</evidence>
<dbReference type="InterPro" id="IPR006139">
    <property type="entry name" value="D-isomer_2_OHA_DH_cat_dom"/>
</dbReference>
<evidence type="ECO:0000256" key="1">
    <source>
        <dbReference type="ARBA" id="ARBA00023002"/>
    </source>
</evidence>
<evidence type="ECO:0000259" key="4">
    <source>
        <dbReference type="Pfam" id="PF00389"/>
    </source>
</evidence>
<dbReference type="CDD" id="cd12165">
    <property type="entry name" value="2-Hacid_dh_6"/>
    <property type="match status" value="1"/>
</dbReference>
<comment type="similarity">
    <text evidence="3">Belongs to the D-isomer specific 2-hydroxyacid dehydrogenase family.</text>
</comment>
<reference evidence="6 7" key="1">
    <citation type="submission" date="2017-04" db="EMBL/GenBank/DDBJ databases">
        <title>Novel microbial lineages endemic to geothermal iron-oxide mats fill important gaps in the evolutionary history of Archaea.</title>
        <authorList>
            <person name="Jay Z.J."/>
            <person name="Beam J.P."/>
            <person name="Dlakic M."/>
            <person name="Rusch D.B."/>
            <person name="Kozubal M.A."/>
            <person name="Inskeep W.P."/>
        </authorList>
    </citation>
    <scope>NUCLEOTIDE SEQUENCE [LARGE SCALE GENOMIC DNA]</scope>
    <source>
        <strain evidence="6">OSP_D</strain>
    </source>
</reference>
<gene>
    <name evidence="6" type="ORF">B9Q01_08950</name>
</gene>
<dbReference type="GO" id="GO:0030267">
    <property type="term" value="F:glyoxylate reductase (NADPH) activity"/>
    <property type="evidence" value="ECO:0007669"/>
    <property type="project" value="TreeGrafter"/>
</dbReference>
<dbReference type="SUPFAM" id="SSF51735">
    <property type="entry name" value="NAD(P)-binding Rossmann-fold domains"/>
    <property type="match status" value="1"/>
</dbReference>
<dbReference type="GO" id="GO:0005829">
    <property type="term" value="C:cytosol"/>
    <property type="evidence" value="ECO:0007669"/>
    <property type="project" value="TreeGrafter"/>
</dbReference>
<dbReference type="Proteomes" id="UP000240880">
    <property type="component" value="Unassembled WGS sequence"/>
</dbReference>
<name>A0A2R6A6V7_9ARCH</name>
<dbReference type="InterPro" id="IPR006140">
    <property type="entry name" value="D-isomer_DH_NAD-bd"/>
</dbReference>
<dbReference type="GO" id="GO:0016618">
    <property type="term" value="F:hydroxypyruvate reductase [NAD(P)H] activity"/>
    <property type="evidence" value="ECO:0007669"/>
    <property type="project" value="TreeGrafter"/>
</dbReference>
<protein>
    <submittedName>
        <fullName evidence="6">3-phosphoglycerate dehydrogenase</fullName>
    </submittedName>
</protein>
<evidence type="ECO:0000256" key="2">
    <source>
        <dbReference type="ARBA" id="ARBA00023027"/>
    </source>
</evidence>
<evidence type="ECO:0000313" key="6">
    <source>
        <dbReference type="EMBL" id="PSN82104.1"/>
    </source>
</evidence>
<sequence>MIIYSTLKLGETAREVLKEWEVSYDDPSDAEVILAWPTQVTQILDRAPKLKYIQTFSAGVDGLPFDKLPKGVRVFSNAGAYSLPVAEHAWALVLALAKMVNRRERNAQSYMLTRKTLLVIGCGGIGSKVAQIGKSAFSMWVLGVSRSFKSQDFDERHSINELPELLSRADVSVISLPLNKHTRSLFDYKMLSCVKQNSIMVNVGRAELVVEDDLKKVLLERPDFRFGTDVFWRKNGREEFESELWSYPNFMGTPHTAGADSNREVFEEAVLQAVKNVRTLLTTGSAQNEVKVEDYL</sequence>
<comment type="caution">
    <text evidence="6">The sequence shown here is derived from an EMBL/GenBank/DDBJ whole genome shotgun (WGS) entry which is preliminary data.</text>
</comment>
<accession>A0A2R6A6V7</accession>
<dbReference type="EMBL" id="NEXC01000100">
    <property type="protein sequence ID" value="PSN82104.1"/>
    <property type="molecule type" value="Genomic_DNA"/>
</dbReference>
<keyword evidence="2" id="KW-0520">NAD</keyword>